<evidence type="ECO:0000256" key="1">
    <source>
        <dbReference type="SAM" id="Phobius"/>
    </source>
</evidence>
<dbReference type="InterPro" id="IPR002656">
    <property type="entry name" value="Acyl_transf_3_dom"/>
</dbReference>
<dbReference type="PANTHER" id="PTHR23028">
    <property type="entry name" value="ACETYLTRANSFERASE"/>
    <property type="match status" value="1"/>
</dbReference>
<keyword evidence="4" id="KW-1185">Reference proteome</keyword>
<keyword evidence="1" id="KW-1133">Transmembrane helix</keyword>
<accession>A0AA41XKA4</accession>
<feature type="transmembrane region" description="Helical" evidence="1">
    <location>
        <begin position="85"/>
        <end position="109"/>
    </location>
</feature>
<dbReference type="Pfam" id="PF01757">
    <property type="entry name" value="Acyl_transf_3"/>
    <property type="match status" value="1"/>
</dbReference>
<organism evidence="3 4">
    <name type="scientific">Herbiconiux oxytropis</name>
    <dbReference type="NCBI Taxonomy" id="2970915"/>
    <lineage>
        <taxon>Bacteria</taxon>
        <taxon>Bacillati</taxon>
        <taxon>Actinomycetota</taxon>
        <taxon>Actinomycetes</taxon>
        <taxon>Micrococcales</taxon>
        <taxon>Microbacteriaceae</taxon>
        <taxon>Herbiconiux</taxon>
    </lineage>
</organism>
<dbReference type="AlphaFoldDB" id="A0AA41XKA4"/>
<evidence type="ECO:0000259" key="2">
    <source>
        <dbReference type="Pfam" id="PF01757"/>
    </source>
</evidence>
<feature type="domain" description="Acyltransferase 3" evidence="2">
    <location>
        <begin position="16"/>
        <end position="350"/>
    </location>
</feature>
<feature type="transmembrane region" description="Helical" evidence="1">
    <location>
        <begin position="301"/>
        <end position="319"/>
    </location>
</feature>
<dbReference type="EMBL" id="JANLCK010000016">
    <property type="protein sequence ID" value="MCS5727893.1"/>
    <property type="molecule type" value="Genomic_DNA"/>
</dbReference>
<dbReference type="Proteomes" id="UP001165587">
    <property type="component" value="Unassembled WGS sequence"/>
</dbReference>
<feature type="transmembrane region" description="Helical" evidence="1">
    <location>
        <begin position="21"/>
        <end position="39"/>
    </location>
</feature>
<keyword evidence="3" id="KW-0012">Acyltransferase</keyword>
<feature type="transmembrane region" description="Helical" evidence="1">
    <location>
        <begin position="331"/>
        <end position="352"/>
    </location>
</feature>
<feature type="transmembrane region" description="Helical" evidence="1">
    <location>
        <begin position="211"/>
        <end position="231"/>
    </location>
</feature>
<gene>
    <name evidence="3" type="ORF">N1028_18505</name>
</gene>
<keyword evidence="3" id="KW-0808">Transferase</keyword>
<dbReference type="GO" id="GO:0016020">
    <property type="term" value="C:membrane"/>
    <property type="evidence" value="ECO:0007669"/>
    <property type="project" value="TreeGrafter"/>
</dbReference>
<feature type="transmembrane region" description="Helical" evidence="1">
    <location>
        <begin position="45"/>
        <end position="64"/>
    </location>
</feature>
<feature type="transmembrane region" description="Helical" evidence="1">
    <location>
        <begin position="173"/>
        <end position="191"/>
    </location>
</feature>
<sequence length="372" mass="40763">MPATPGSQTHGAFTIPSLDGLRAVAVLTVFIGHGAVGISTGFWPGHVGVTIFFFLSGYLITTLLRREYDRTGRISLRKFYLRRALRILPPAYIAIAVAVVVGALGWVAATTTPWGVLAELLSYTNYYIVIAGREGLPPDTTQFWSLAVEEHYYLVVPVVLLVLFRSRASLRTIGWSLAALALLVPVWRVLLGLTGAGFDRLYVSTDTRIDSLLFGTAMALLFNPVLARNGGSARITKWLNRRLGFIASFAVIVFVASALVPSQAFRLSVADTIQCLCLIPIFWFVITRPGSFAGRVLNSRVLVRLGILSFSVYLFHRLILNLVENVIGEPWVGDGVSLVLTLVVAQLVYWAVERPCGVLRKRLEAGMASRTV</sequence>
<feature type="transmembrane region" description="Helical" evidence="1">
    <location>
        <begin position="243"/>
        <end position="261"/>
    </location>
</feature>
<feature type="transmembrane region" description="Helical" evidence="1">
    <location>
        <begin position="267"/>
        <end position="286"/>
    </location>
</feature>
<name>A0AA41XKA4_9MICO</name>
<evidence type="ECO:0000313" key="3">
    <source>
        <dbReference type="EMBL" id="MCS5727893.1"/>
    </source>
</evidence>
<comment type="caution">
    <text evidence="3">The sequence shown here is derived from an EMBL/GenBank/DDBJ whole genome shotgun (WGS) entry which is preliminary data.</text>
</comment>
<dbReference type="GO" id="GO:0016747">
    <property type="term" value="F:acyltransferase activity, transferring groups other than amino-acyl groups"/>
    <property type="evidence" value="ECO:0007669"/>
    <property type="project" value="InterPro"/>
</dbReference>
<feature type="transmembrane region" description="Helical" evidence="1">
    <location>
        <begin position="143"/>
        <end position="164"/>
    </location>
</feature>
<reference evidence="3" key="1">
    <citation type="submission" date="2022-08" db="EMBL/GenBank/DDBJ databases">
        <authorList>
            <person name="Deng Y."/>
            <person name="Han X.-F."/>
            <person name="Zhang Y.-Q."/>
        </authorList>
    </citation>
    <scope>NUCLEOTIDE SEQUENCE</scope>
    <source>
        <strain evidence="3">CPCC 203407</strain>
    </source>
</reference>
<dbReference type="RefSeq" id="WP_259530977.1">
    <property type="nucleotide sequence ID" value="NZ_JANLCK010000016.1"/>
</dbReference>
<evidence type="ECO:0000313" key="4">
    <source>
        <dbReference type="Proteomes" id="UP001165587"/>
    </source>
</evidence>
<dbReference type="PANTHER" id="PTHR23028:SF53">
    <property type="entry name" value="ACYL_TRANSF_3 DOMAIN-CONTAINING PROTEIN"/>
    <property type="match status" value="1"/>
</dbReference>
<keyword evidence="1" id="KW-0472">Membrane</keyword>
<proteinExistence type="predicted"/>
<protein>
    <submittedName>
        <fullName evidence="3">Acyltransferase</fullName>
    </submittedName>
</protein>
<dbReference type="GO" id="GO:0009103">
    <property type="term" value="P:lipopolysaccharide biosynthetic process"/>
    <property type="evidence" value="ECO:0007669"/>
    <property type="project" value="TreeGrafter"/>
</dbReference>
<keyword evidence="1" id="KW-0812">Transmembrane</keyword>
<dbReference type="InterPro" id="IPR050879">
    <property type="entry name" value="Acyltransferase_3"/>
</dbReference>